<feature type="compositionally biased region" description="Low complexity" evidence="1">
    <location>
        <begin position="129"/>
        <end position="147"/>
    </location>
</feature>
<dbReference type="Proteomes" id="UP000032180">
    <property type="component" value="Chromosome 5"/>
</dbReference>
<dbReference type="EnsemblPlants" id="LPERR05G06430.1">
    <property type="protein sequence ID" value="LPERR05G06430.1"/>
    <property type="gene ID" value="LPERR05G06430"/>
</dbReference>
<dbReference type="Gramene" id="LPERR05G06430.1">
    <property type="protein sequence ID" value="LPERR05G06430.1"/>
    <property type="gene ID" value="LPERR05G06430"/>
</dbReference>
<organism evidence="2 3">
    <name type="scientific">Leersia perrieri</name>
    <dbReference type="NCBI Taxonomy" id="77586"/>
    <lineage>
        <taxon>Eukaryota</taxon>
        <taxon>Viridiplantae</taxon>
        <taxon>Streptophyta</taxon>
        <taxon>Embryophyta</taxon>
        <taxon>Tracheophyta</taxon>
        <taxon>Spermatophyta</taxon>
        <taxon>Magnoliopsida</taxon>
        <taxon>Liliopsida</taxon>
        <taxon>Poales</taxon>
        <taxon>Poaceae</taxon>
        <taxon>BOP clade</taxon>
        <taxon>Oryzoideae</taxon>
        <taxon>Oryzeae</taxon>
        <taxon>Oryzinae</taxon>
        <taxon>Leersia</taxon>
    </lineage>
</organism>
<keyword evidence="3" id="KW-1185">Reference proteome</keyword>
<evidence type="ECO:0000256" key="1">
    <source>
        <dbReference type="SAM" id="MobiDB-lite"/>
    </source>
</evidence>
<sequence>MGYPTPRKLVKHTRDHQDNKEALNPDRLVGAIISDLEASITPDGEDSYSASKPDNSRGNDTASTSATPAQRLAAMQQILDETLFNTAENPELVSWADQLRENARNLDSTFREAQTEAPEQPTESEVARRATAANAGAPAQAIGQPPNTGVLVRPTIEAVPANGNINTNNEVADEEPADEERRIPRGRANRAQTPPADHHCTDGR</sequence>
<feature type="compositionally biased region" description="Basic and acidic residues" evidence="1">
    <location>
        <begin position="15"/>
        <end position="24"/>
    </location>
</feature>
<name>A0A0D9WE25_9ORYZ</name>
<feature type="compositionally biased region" description="Polar residues" evidence="1">
    <location>
        <begin position="48"/>
        <end position="68"/>
    </location>
</feature>
<protein>
    <submittedName>
        <fullName evidence="2">Uncharacterized protein</fullName>
    </submittedName>
</protein>
<evidence type="ECO:0000313" key="3">
    <source>
        <dbReference type="Proteomes" id="UP000032180"/>
    </source>
</evidence>
<accession>A0A0D9WE25</accession>
<reference evidence="3" key="2">
    <citation type="submission" date="2013-12" db="EMBL/GenBank/DDBJ databases">
        <authorList>
            <person name="Yu Y."/>
            <person name="Lee S."/>
            <person name="de Baynast K."/>
            <person name="Wissotski M."/>
            <person name="Liu L."/>
            <person name="Talag J."/>
            <person name="Goicoechea J."/>
            <person name="Angelova A."/>
            <person name="Jetty R."/>
            <person name="Kudrna D."/>
            <person name="Golser W."/>
            <person name="Rivera L."/>
            <person name="Zhang J."/>
            <person name="Wing R."/>
        </authorList>
    </citation>
    <scope>NUCLEOTIDE SEQUENCE</scope>
</reference>
<feature type="region of interest" description="Disordered" evidence="1">
    <location>
        <begin position="38"/>
        <end position="71"/>
    </location>
</feature>
<proteinExistence type="predicted"/>
<feature type="region of interest" description="Disordered" evidence="1">
    <location>
        <begin position="106"/>
        <end position="204"/>
    </location>
</feature>
<evidence type="ECO:0000313" key="2">
    <source>
        <dbReference type="EnsemblPlants" id="LPERR05G06430.1"/>
    </source>
</evidence>
<dbReference type="HOGENOM" id="CLU_1379904_0_0_1"/>
<reference evidence="2 3" key="1">
    <citation type="submission" date="2012-08" db="EMBL/GenBank/DDBJ databases">
        <title>Oryza genome evolution.</title>
        <authorList>
            <person name="Wing R.A."/>
        </authorList>
    </citation>
    <scope>NUCLEOTIDE SEQUENCE</scope>
</reference>
<dbReference type="AlphaFoldDB" id="A0A0D9WE25"/>
<feature type="region of interest" description="Disordered" evidence="1">
    <location>
        <begin position="1"/>
        <end position="26"/>
    </location>
</feature>
<reference evidence="2" key="3">
    <citation type="submission" date="2015-04" db="UniProtKB">
        <authorList>
            <consortium name="EnsemblPlants"/>
        </authorList>
    </citation>
    <scope>IDENTIFICATION</scope>
</reference>